<sequence length="94" mass="9997">MAFPYVPSFIKDPQAVLDFNWDWSAWLGAGETIIDTSVTPDDGLTVNSSNISGDVVSAWLAGGVVGTTYTVACTITTSAGRTETRRIQISVGLR</sequence>
<dbReference type="InterPro" id="IPR056928">
    <property type="entry name" value="Gp77-like"/>
</dbReference>
<name>A0A656Q9L2_9BURK</name>
<dbReference type="AlphaFoldDB" id="A0A656Q9L2"/>
<reference evidence="1 2" key="1">
    <citation type="submission" date="2014-03" db="EMBL/GenBank/DDBJ databases">
        <title>Draft Genome Sequences of Four Burkholderia Strains.</title>
        <authorList>
            <person name="Liu X.Y."/>
            <person name="Li C.X."/>
            <person name="Xu J.H."/>
        </authorList>
    </citation>
    <scope>NUCLEOTIDE SEQUENCE [LARGE SCALE GENOMIC DNA]</scope>
    <source>
        <strain evidence="1 2">OP-1</strain>
    </source>
</reference>
<comment type="caution">
    <text evidence="1">The sequence shown here is derived from an EMBL/GenBank/DDBJ whole genome shotgun (WGS) entry which is preliminary data.</text>
</comment>
<organism evidence="1 2">
    <name type="scientific">Caballeronia zhejiangensis</name>
    <dbReference type="NCBI Taxonomy" id="871203"/>
    <lineage>
        <taxon>Bacteria</taxon>
        <taxon>Pseudomonadati</taxon>
        <taxon>Pseudomonadota</taxon>
        <taxon>Betaproteobacteria</taxon>
        <taxon>Burkholderiales</taxon>
        <taxon>Burkholderiaceae</taxon>
        <taxon>Caballeronia</taxon>
    </lineage>
</organism>
<evidence type="ECO:0000313" key="2">
    <source>
        <dbReference type="Proteomes" id="UP000027451"/>
    </source>
</evidence>
<keyword evidence="2" id="KW-1185">Reference proteome</keyword>
<dbReference type="Pfam" id="PF23148">
    <property type="entry name" value="Gp77"/>
    <property type="match status" value="1"/>
</dbReference>
<dbReference type="Proteomes" id="UP000027451">
    <property type="component" value="Unassembled WGS sequence"/>
</dbReference>
<proteinExistence type="predicted"/>
<dbReference type="EMBL" id="JFHD01000047">
    <property type="protein sequence ID" value="KDR25417.1"/>
    <property type="molecule type" value="Genomic_DNA"/>
</dbReference>
<dbReference type="RefSeq" id="WP_051996788.1">
    <property type="nucleotide sequence ID" value="NZ_JFHD01000047.1"/>
</dbReference>
<protein>
    <submittedName>
        <fullName evidence="1">Uncharacterized protein</fullName>
    </submittedName>
</protein>
<gene>
    <name evidence="1" type="ORF">BG60_28135</name>
</gene>
<evidence type="ECO:0000313" key="1">
    <source>
        <dbReference type="EMBL" id="KDR25417.1"/>
    </source>
</evidence>
<accession>A0A656Q9L2</accession>